<comment type="caution">
    <text evidence="11">The sequence shown here is derived from an EMBL/GenBank/DDBJ whole genome shotgun (WGS) entry which is preliminary data.</text>
</comment>
<evidence type="ECO:0000256" key="4">
    <source>
        <dbReference type="ARBA" id="ARBA00022729"/>
    </source>
</evidence>
<feature type="transmembrane region" description="Helical" evidence="9">
    <location>
        <begin position="176"/>
        <end position="198"/>
    </location>
</feature>
<reference evidence="11 12" key="1">
    <citation type="submission" date="2016-05" db="EMBL/GenBank/DDBJ databases">
        <title>Nuclear genome of Blastocystis sp. subtype 1 NandII.</title>
        <authorList>
            <person name="Gentekaki E."/>
            <person name="Curtis B."/>
            <person name="Stairs C."/>
            <person name="Eme L."/>
            <person name="Herman E."/>
            <person name="Klimes V."/>
            <person name="Arias M.C."/>
            <person name="Elias M."/>
            <person name="Hilliou F."/>
            <person name="Klute M."/>
            <person name="Malik S.-B."/>
            <person name="Pightling A."/>
            <person name="Rachubinski R."/>
            <person name="Salas D."/>
            <person name="Schlacht A."/>
            <person name="Suga H."/>
            <person name="Archibald J."/>
            <person name="Ball S.G."/>
            <person name="Clark G."/>
            <person name="Dacks J."/>
            <person name="Van Der Giezen M."/>
            <person name="Tsaousis A."/>
            <person name="Roger A."/>
        </authorList>
    </citation>
    <scope>NUCLEOTIDE SEQUENCE [LARGE SCALE GENOMIC DNA]</scope>
    <source>
        <strain evidence="12">ATCC 50177 / NandII</strain>
    </source>
</reference>
<evidence type="ECO:0000256" key="3">
    <source>
        <dbReference type="ARBA" id="ARBA00022692"/>
    </source>
</evidence>
<keyword evidence="6 9" id="KW-0472">Membrane</keyword>
<sequence>MRAYSVLLLILLCTFCSAQSEPEIVNEVKTRKVTLKPGNWSIVKLQGSYNPFDLWKMLVVNMTSEEELPAYQMDSPDSSWVRALAYLYEVATGKKGYNSNHMYDTITNKAEKTQHIYLSPFFVTTFNITAPRSLKQGEMIVNLTAGTEFDQFCVVRLIIGVLLLELSSKLSRSKTFYYITAATLTAVIGVLLILFYVMKRMQASNTAMGTVAVAYSLGVASFMRRSAIHFLWEMALEHYRIVLVYILVFGFIGVVLVRLRIFNSPTANHTSMFEVVRWALVLIALSFISTSSASVTASVVQFFLVILLIQVLRVVMGKLKLILVSLRFKFFPPKRTFKTMKQYEEDRQKYTVQEMAKLRQYYLQNPEALARLKTCPKVSMTQFLTTGVDILDTTASLQELVGALKADKGNGLDYLYHQRNDRDTFIRYGEYMQRGDAEVCFTENEANTSLLPSREVEYSDEEEAPAPVNKDIYEFDSDEGNTSFFLPKRSPSKSPKVPRARQASEVRERRTTLPSHSMLVPTENSWK</sequence>
<evidence type="ECO:0000256" key="6">
    <source>
        <dbReference type="ARBA" id="ARBA00023136"/>
    </source>
</evidence>
<proteinExistence type="inferred from homology"/>
<comment type="subcellular location">
    <subcellularLocation>
        <location evidence="1">Nucleus inner membrane</location>
        <topology evidence="1">Multi-pass membrane protein</topology>
        <orientation evidence="1">Nucleoplasmic side</orientation>
    </subcellularLocation>
</comment>
<evidence type="ECO:0000256" key="7">
    <source>
        <dbReference type="ARBA" id="ARBA00023242"/>
    </source>
</evidence>
<feature type="transmembrane region" description="Helical" evidence="9">
    <location>
        <begin position="210"/>
        <end position="232"/>
    </location>
</feature>
<dbReference type="GO" id="GO:0005637">
    <property type="term" value="C:nuclear inner membrane"/>
    <property type="evidence" value="ECO:0007669"/>
    <property type="project" value="UniProtKB-SubCell"/>
</dbReference>
<feature type="compositionally biased region" description="Low complexity" evidence="8">
    <location>
        <begin position="487"/>
        <end position="501"/>
    </location>
</feature>
<feature type="signal peptide" evidence="10">
    <location>
        <begin position="1"/>
        <end position="18"/>
    </location>
</feature>
<dbReference type="EMBL" id="LXWW01000558">
    <property type="protein sequence ID" value="OAO12215.1"/>
    <property type="molecule type" value="Genomic_DNA"/>
</dbReference>
<feature type="region of interest" description="Disordered" evidence="8">
    <location>
        <begin position="453"/>
        <end position="527"/>
    </location>
</feature>
<evidence type="ECO:0000256" key="9">
    <source>
        <dbReference type="SAM" id="Phobius"/>
    </source>
</evidence>
<dbReference type="AlphaFoldDB" id="A0A196S539"/>
<dbReference type="STRING" id="478820.A0A196S539"/>
<evidence type="ECO:0000256" key="2">
    <source>
        <dbReference type="ARBA" id="ARBA00005748"/>
    </source>
</evidence>
<evidence type="ECO:0008006" key="13">
    <source>
        <dbReference type="Google" id="ProtNLM"/>
    </source>
</evidence>
<evidence type="ECO:0000313" key="12">
    <source>
        <dbReference type="Proteomes" id="UP000078348"/>
    </source>
</evidence>
<evidence type="ECO:0000256" key="5">
    <source>
        <dbReference type="ARBA" id="ARBA00022989"/>
    </source>
</evidence>
<dbReference type="PANTHER" id="PTHR13598:SF1">
    <property type="entry name" value="AT07567P-RELATED"/>
    <property type="match status" value="1"/>
</dbReference>
<feature type="transmembrane region" description="Helical" evidence="9">
    <location>
        <begin position="238"/>
        <end position="259"/>
    </location>
</feature>
<dbReference type="OrthoDB" id="10558948at2759"/>
<evidence type="ECO:0000256" key="10">
    <source>
        <dbReference type="SAM" id="SignalP"/>
    </source>
</evidence>
<comment type="similarity">
    <text evidence="2">Belongs to the NEMP family.</text>
</comment>
<dbReference type="InterPro" id="IPR019358">
    <property type="entry name" value="NEMP_fam"/>
</dbReference>
<dbReference type="PANTHER" id="PTHR13598">
    <property type="entry name" value="AT07567P-RELATED"/>
    <property type="match status" value="1"/>
</dbReference>
<organism evidence="11 12">
    <name type="scientific">Blastocystis sp. subtype 1 (strain ATCC 50177 / NandII)</name>
    <dbReference type="NCBI Taxonomy" id="478820"/>
    <lineage>
        <taxon>Eukaryota</taxon>
        <taxon>Sar</taxon>
        <taxon>Stramenopiles</taxon>
        <taxon>Bigyra</taxon>
        <taxon>Opalozoa</taxon>
        <taxon>Opalinata</taxon>
        <taxon>Blastocystidae</taxon>
        <taxon>Blastocystis</taxon>
    </lineage>
</organism>
<evidence type="ECO:0000256" key="8">
    <source>
        <dbReference type="SAM" id="MobiDB-lite"/>
    </source>
</evidence>
<name>A0A196S539_BLAHN</name>
<keyword evidence="3 9" id="KW-0812">Transmembrane</keyword>
<dbReference type="Proteomes" id="UP000078348">
    <property type="component" value="Unassembled WGS sequence"/>
</dbReference>
<keyword evidence="7" id="KW-0539">Nucleus</keyword>
<feature type="chain" id="PRO_5008274404" description="Transmembrane protein" evidence="10">
    <location>
        <begin position="19"/>
        <end position="527"/>
    </location>
</feature>
<evidence type="ECO:0000313" key="11">
    <source>
        <dbReference type="EMBL" id="OAO12215.1"/>
    </source>
</evidence>
<feature type="transmembrane region" description="Helical" evidence="9">
    <location>
        <begin position="271"/>
        <end position="289"/>
    </location>
</feature>
<keyword evidence="4 10" id="KW-0732">Signal</keyword>
<evidence type="ECO:0000256" key="1">
    <source>
        <dbReference type="ARBA" id="ARBA00004575"/>
    </source>
</evidence>
<keyword evidence="5 9" id="KW-1133">Transmembrane helix</keyword>
<dbReference type="Pfam" id="PF10225">
    <property type="entry name" value="NEMP"/>
    <property type="match status" value="1"/>
</dbReference>
<feature type="compositionally biased region" description="Basic and acidic residues" evidence="8">
    <location>
        <begin position="502"/>
        <end position="511"/>
    </location>
</feature>
<keyword evidence="12" id="KW-1185">Reference proteome</keyword>
<gene>
    <name evidence="11" type="ORF">AV274_6095</name>
</gene>
<protein>
    <recommendedName>
        <fullName evidence="13">Transmembrane protein</fullName>
    </recommendedName>
</protein>
<accession>A0A196S539</accession>